<dbReference type="EMBL" id="AP024086">
    <property type="protein sequence ID" value="BCL59472.1"/>
    <property type="molecule type" value="Genomic_DNA"/>
</dbReference>
<dbReference type="Proteomes" id="UP000826725">
    <property type="component" value="Chromosome"/>
</dbReference>
<evidence type="ECO:0000313" key="1">
    <source>
        <dbReference type="EMBL" id="BCL59472.1"/>
    </source>
</evidence>
<reference evidence="1" key="1">
    <citation type="submission" date="2020-09" db="EMBL/GenBank/DDBJ databases">
        <title>Desulfogranum mesoprofundum gen. nov., sp. nov., a novel mesophilic, sulfate-reducing chemolithoautotroph isolated from a deep-sea hydrothermal vent chimney in the Suiyo Seamount.</title>
        <authorList>
            <person name="Hashimoto Y."/>
            <person name="Nakagawa S."/>
        </authorList>
    </citation>
    <scope>NUCLEOTIDE SEQUENCE</scope>
    <source>
        <strain evidence="1">KT2</strain>
    </source>
</reference>
<proteinExistence type="predicted"/>
<sequence>MNGKEKTLQYTRAQVSHLSPNQMHKDRLYTRKEAADILRVKPNTLAVTSDNYNSF</sequence>
<dbReference type="AlphaFoldDB" id="A0A8D5FDC5"/>
<gene>
    <name evidence="1" type="ORF">DGMP_01650</name>
</gene>
<protein>
    <submittedName>
        <fullName evidence="1">Uncharacterized protein</fullName>
    </submittedName>
</protein>
<evidence type="ECO:0000313" key="2">
    <source>
        <dbReference type="Proteomes" id="UP000826725"/>
    </source>
</evidence>
<name>A0A8D5FDC5_9BACT</name>
<keyword evidence="2" id="KW-1185">Reference proteome</keyword>
<organism evidence="1 2">
    <name type="scientific">Desulfomarina profundi</name>
    <dbReference type="NCBI Taxonomy" id="2772557"/>
    <lineage>
        <taxon>Bacteria</taxon>
        <taxon>Pseudomonadati</taxon>
        <taxon>Thermodesulfobacteriota</taxon>
        <taxon>Desulfobulbia</taxon>
        <taxon>Desulfobulbales</taxon>
        <taxon>Desulfobulbaceae</taxon>
        <taxon>Desulfomarina</taxon>
    </lineage>
</organism>
<dbReference type="KEGG" id="dbk:DGMP_01650"/>
<accession>A0A8D5FDC5</accession>